<evidence type="ECO:0000313" key="1">
    <source>
        <dbReference type="EnsemblPlants" id="ONIVA11G17780.3"/>
    </source>
</evidence>
<reference evidence="1" key="1">
    <citation type="submission" date="2015-04" db="UniProtKB">
        <authorList>
            <consortium name="EnsemblPlants"/>
        </authorList>
    </citation>
    <scope>IDENTIFICATION</scope>
    <source>
        <strain evidence="1">SL10</strain>
    </source>
</reference>
<keyword evidence="2" id="KW-1185">Reference proteome</keyword>
<dbReference type="Proteomes" id="UP000006591">
    <property type="component" value="Chromosome 11"/>
</dbReference>
<reference evidence="1" key="2">
    <citation type="submission" date="2018-04" db="EMBL/GenBank/DDBJ databases">
        <title>OnivRS2 (Oryza nivara Reference Sequence Version 2).</title>
        <authorList>
            <person name="Zhang J."/>
            <person name="Kudrna D."/>
            <person name="Lee S."/>
            <person name="Talag J."/>
            <person name="Rajasekar S."/>
            <person name="Welchert J."/>
            <person name="Hsing Y.-I."/>
            <person name="Wing R.A."/>
        </authorList>
    </citation>
    <scope>NUCLEOTIDE SEQUENCE [LARGE SCALE GENOMIC DNA]</scope>
    <source>
        <strain evidence="1">SL10</strain>
    </source>
</reference>
<dbReference type="Gramene" id="ONIVA11G17780.3">
    <property type="protein sequence ID" value="ONIVA11G17780.3"/>
    <property type="gene ID" value="ONIVA11G17780"/>
</dbReference>
<organism evidence="1">
    <name type="scientific">Oryza nivara</name>
    <name type="common">Indian wild rice</name>
    <name type="synonym">Oryza sativa f. spontanea</name>
    <dbReference type="NCBI Taxonomy" id="4536"/>
    <lineage>
        <taxon>Eukaryota</taxon>
        <taxon>Viridiplantae</taxon>
        <taxon>Streptophyta</taxon>
        <taxon>Embryophyta</taxon>
        <taxon>Tracheophyta</taxon>
        <taxon>Spermatophyta</taxon>
        <taxon>Magnoliopsida</taxon>
        <taxon>Liliopsida</taxon>
        <taxon>Poales</taxon>
        <taxon>Poaceae</taxon>
        <taxon>BOP clade</taxon>
        <taxon>Oryzoideae</taxon>
        <taxon>Oryzeae</taxon>
        <taxon>Oryzinae</taxon>
        <taxon>Oryza</taxon>
    </lineage>
</organism>
<dbReference type="HOGENOM" id="CLU_2593876_0_0_1"/>
<accession>A0A0E0J3K8</accession>
<evidence type="ECO:0000313" key="2">
    <source>
        <dbReference type="Proteomes" id="UP000006591"/>
    </source>
</evidence>
<proteinExistence type="predicted"/>
<sequence>MAGYLFMLIEILEDLVEKGSENMDVRNKEEVVLRIRSTVAIKKFRPGGYIVPLPKNPANFKSSTLTMLELRSYFEVVRFA</sequence>
<dbReference type="AlphaFoldDB" id="A0A0E0J3K8"/>
<dbReference type="EnsemblPlants" id="ONIVA11G17780.3">
    <property type="protein sequence ID" value="ONIVA11G17780.3"/>
    <property type="gene ID" value="ONIVA11G17780"/>
</dbReference>
<name>A0A0E0J3K8_ORYNI</name>
<protein>
    <submittedName>
        <fullName evidence="1">Uncharacterized protein</fullName>
    </submittedName>
</protein>